<dbReference type="SFLD" id="SFLDG01082">
    <property type="entry name" value="B12-binding_domain_containing"/>
    <property type="match status" value="1"/>
</dbReference>
<gene>
    <name evidence="8" type="ORF">GCM10011505_22790</name>
</gene>
<dbReference type="Proteomes" id="UP000603352">
    <property type="component" value="Unassembled WGS sequence"/>
</dbReference>
<evidence type="ECO:0000256" key="3">
    <source>
        <dbReference type="ARBA" id="ARBA00022723"/>
    </source>
</evidence>
<dbReference type="InterPro" id="IPR051198">
    <property type="entry name" value="BchE-like"/>
</dbReference>
<protein>
    <recommendedName>
        <fullName evidence="7">Radical SAM core domain-containing protein</fullName>
    </recommendedName>
</protein>
<dbReference type="PANTHER" id="PTHR43409">
    <property type="entry name" value="ANAEROBIC MAGNESIUM-PROTOPORPHYRIN IX MONOMETHYL ESTER CYCLASE-RELATED"/>
    <property type="match status" value="1"/>
</dbReference>
<feature type="domain" description="Radical SAM core" evidence="7">
    <location>
        <begin position="166"/>
        <end position="384"/>
    </location>
</feature>
<feature type="compositionally biased region" description="Low complexity" evidence="6">
    <location>
        <begin position="426"/>
        <end position="435"/>
    </location>
</feature>
<keyword evidence="2" id="KW-0949">S-adenosyl-L-methionine</keyword>
<evidence type="ECO:0000256" key="1">
    <source>
        <dbReference type="ARBA" id="ARBA00001966"/>
    </source>
</evidence>
<dbReference type="InterPro" id="IPR013785">
    <property type="entry name" value="Aldolase_TIM"/>
</dbReference>
<dbReference type="EMBL" id="BMDZ01000023">
    <property type="protein sequence ID" value="GGB40744.1"/>
    <property type="molecule type" value="Genomic_DNA"/>
</dbReference>
<dbReference type="Gene3D" id="3.20.20.70">
    <property type="entry name" value="Aldolase class I"/>
    <property type="match status" value="1"/>
</dbReference>
<evidence type="ECO:0000256" key="6">
    <source>
        <dbReference type="SAM" id="MobiDB-lite"/>
    </source>
</evidence>
<keyword evidence="3" id="KW-0479">Metal-binding</keyword>
<dbReference type="PROSITE" id="PS51918">
    <property type="entry name" value="RADICAL_SAM"/>
    <property type="match status" value="1"/>
</dbReference>
<feature type="region of interest" description="Disordered" evidence="6">
    <location>
        <begin position="421"/>
        <end position="456"/>
    </location>
</feature>
<dbReference type="InterPro" id="IPR006638">
    <property type="entry name" value="Elp3/MiaA/NifB-like_rSAM"/>
</dbReference>
<keyword evidence="4" id="KW-0408">Iron</keyword>
<keyword evidence="5" id="KW-0411">Iron-sulfur</keyword>
<keyword evidence="9" id="KW-1185">Reference proteome</keyword>
<evidence type="ECO:0000256" key="5">
    <source>
        <dbReference type="ARBA" id="ARBA00023014"/>
    </source>
</evidence>
<dbReference type="InterPro" id="IPR058240">
    <property type="entry name" value="rSAM_sf"/>
</dbReference>
<organism evidence="8 9">
    <name type="scientific">Tistrella bauzanensis</name>
    <dbReference type="NCBI Taxonomy" id="657419"/>
    <lineage>
        <taxon>Bacteria</taxon>
        <taxon>Pseudomonadati</taxon>
        <taxon>Pseudomonadota</taxon>
        <taxon>Alphaproteobacteria</taxon>
        <taxon>Geminicoccales</taxon>
        <taxon>Geminicoccaceae</taxon>
        <taxon>Tistrella</taxon>
    </lineage>
</organism>
<name>A0ABQ1IJ37_9PROT</name>
<dbReference type="RefSeq" id="WP_188577879.1">
    <property type="nucleotide sequence ID" value="NZ_BMDZ01000023.1"/>
</dbReference>
<feature type="compositionally biased region" description="Gly residues" evidence="6">
    <location>
        <begin position="436"/>
        <end position="447"/>
    </location>
</feature>
<dbReference type="SUPFAM" id="SSF102114">
    <property type="entry name" value="Radical SAM enzymes"/>
    <property type="match status" value="1"/>
</dbReference>
<evidence type="ECO:0000259" key="7">
    <source>
        <dbReference type="PROSITE" id="PS51918"/>
    </source>
</evidence>
<dbReference type="CDD" id="cd01335">
    <property type="entry name" value="Radical_SAM"/>
    <property type="match status" value="1"/>
</dbReference>
<dbReference type="SFLD" id="SFLDS00029">
    <property type="entry name" value="Radical_SAM"/>
    <property type="match status" value="1"/>
</dbReference>
<comment type="caution">
    <text evidence="8">The sequence shown here is derived from an EMBL/GenBank/DDBJ whole genome shotgun (WGS) entry which is preliminary data.</text>
</comment>
<proteinExistence type="predicted"/>
<evidence type="ECO:0000313" key="9">
    <source>
        <dbReference type="Proteomes" id="UP000603352"/>
    </source>
</evidence>
<evidence type="ECO:0000256" key="2">
    <source>
        <dbReference type="ARBA" id="ARBA00022691"/>
    </source>
</evidence>
<dbReference type="InterPro" id="IPR007197">
    <property type="entry name" value="rSAM"/>
</dbReference>
<comment type="cofactor">
    <cofactor evidence="1">
        <name>[4Fe-4S] cluster</name>
        <dbReference type="ChEBI" id="CHEBI:49883"/>
    </cofactor>
</comment>
<evidence type="ECO:0000313" key="8">
    <source>
        <dbReference type="EMBL" id="GGB40744.1"/>
    </source>
</evidence>
<dbReference type="Pfam" id="PF04055">
    <property type="entry name" value="Radical_SAM"/>
    <property type="match status" value="1"/>
</dbReference>
<accession>A0ABQ1IJ37</accession>
<evidence type="ECO:0000256" key="4">
    <source>
        <dbReference type="ARBA" id="ARBA00023004"/>
    </source>
</evidence>
<dbReference type="SMART" id="SM00729">
    <property type="entry name" value="Elp3"/>
    <property type="match status" value="1"/>
</dbReference>
<dbReference type="Gene3D" id="3.40.50.280">
    <property type="entry name" value="Cobalamin-binding domain"/>
    <property type="match status" value="1"/>
</dbReference>
<dbReference type="PANTHER" id="PTHR43409:SF7">
    <property type="entry name" value="BLL1977 PROTEIN"/>
    <property type="match status" value="1"/>
</dbReference>
<reference evidence="9" key="1">
    <citation type="journal article" date="2019" name="Int. J. Syst. Evol. Microbiol.">
        <title>The Global Catalogue of Microorganisms (GCM) 10K type strain sequencing project: providing services to taxonomists for standard genome sequencing and annotation.</title>
        <authorList>
            <consortium name="The Broad Institute Genomics Platform"/>
            <consortium name="The Broad Institute Genome Sequencing Center for Infectious Disease"/>
            <person name="Wu L."/>
            <person name="Ma J."/>
        </authorList>
    </citation>
    <scope>NUCLEOTIDE SEQUENCE [LARGE SCALE GENOMIC DNA]</scope>
    <source>
        <strain evidence="9">CGMCC 1.10188</strain>
    </source>
</reference>
<sequence length="456" mass="51238">MKRVLLTTAPKEALVEMNGIGGNWYDRTDTYMAWTCANDLDDRLSVTCPPTGLNFLKANVPDVELLEYPTWAEYEKALASEQWDMVGISFYTWSVPVAIQMAKLAREYGVKDVWGGNYGAITPGIQAHFDRLIKGPGEYVLHQYVYGRPLERVEHPPMMGYSSFRGVSSPVGYLYSKRGCNIGCTFCSTPVFNPKEDAIFMEDMERALDAYKENNVAHVIIYDESFFLKNDIAERVVDGLAKRGLGWICLTRADLLRGRIEELTDRGMDGAIIGIESYRDKNIADVQKRDDVYNVRATVRELIKNGRRALGTFMVGFPDDSIEDMEYDITQLADEGLFACQLTLLTPFHGTKLWKQMEHLVTETDLSKFDLYNLVWNHAKMSPSEARDLMAWAQRKVNDPDVVAQKIKQDMKDKLRREMAAKRGMLPPGSRPSRLGLGGGATSGGMAAGAFGSPDR</sequence>